<dbReference type="EMBL" id="ANMG01000045">
    <property type="protein sequence ID" value="EMD25513.1"/>
    <property type="molecule type" value="Genomic_DNA"/>
</dbReference>
<keyword evidence="7" id="KW-1185">Reference proteome</keyword>
<proteinExistence type="predicted"/>
<evidence type="ECO:0000313" key="6">
    <source>
        <dbReference type="Proteomes" id="UP000014137"/>
    </source>
</evidence>
<evidence type="ECO:0000313" key="4">
    <source>
        <dbReference type="EMBL" id="EMD25513.1"/>
    </source>
</evidence>
<protein>
    <submittedName>
        <fullName evidence="4 5">ABC transporter ATP-binding protein</fullName>
    </submittedName>
</protein>
<dbReference type="CDD" id="cd03230">
    <property type="entry name" value="ABC_DR_subfamily_A"/>
    <property type="match status" value="1"/>
</dbReference>
<evidence type="ECO:0000256" key="2">
    <source>
        <dbReference type="ARBA" id="ARBA00022840"/>
    </source>
</evidence>
<reference evidence="5 7" key="2">
    <citation type="submission" date="2017-02" db="EMBL/GenBank/DDBJ databases">
        <title>Amycolatopsis azurea DSM 43854 draft genome.</title>
        <authorList>
            <person name="Mayilraj S."/>
        </authorList>
    </citation>
    <scope>NUCLEOTIDE SEQUENCE [LARGE SCALE GENOMIC DNA]</scope>
    <source>
        <strain evidence="5 7">DSM 43854</strain>
    </source>
</reference>
<dbReference type="AlphaFoldDB" id="M2PLY4"/>
<keyword evidence="1" id="KW-0547">Nucleotide-binding</keyword>
<dbReference type="InterPro" id="IPR027417">
    <property type="entry name" value="P-loop_NTPase"/>
</dbReference>
<dbReference type="Proteomes" id="UP000188551">
    <property type="component" value="Unassembled WGS sequence"/>
</dbReference>
<dbReference type="Gene3D" id="3.40.50.300">
    <property type="entry name" value="P-loop containing nucleotide triphosphate hydrolases"/>
    <property type="match status" value="1"/>
</dbReference>
<comment type="caution">
    <text evidence="4">The sequence shown here is derived from an EMBL/GenBank/DDBJ whole genome shotgun (WGS) entry which is preliminary data.</text>
</comment>
<dbReference type="SMART" id="SM00382">
    <property type="entry name" value="AAA"/>
    <property type="match status" value="1"/>
</dbReference>
<dbReference type="SUPFAM" id="SSF52540">
    <property type="entry name" value="P-loop containing nucleoside triphosphate hydrolases"/>
    <property type="match status" value="1"/>
</dbReference>
<evidence type="ECO:0000256" key="1">
    <source>
        <dbReference type="ARBA" id="ARBA00022741"/>
    </source>
</evidence>
<name>M2PLY4_9PSEU</name>
<evidence type="ECO:0000259" key="3">
    <source>
        <dbReference type="PROSITE" id="PS50893"/>
    </source>
</evidence>
<dbReference type="Proteomes" id="UP000014137">
    <property type="component" value="Unassembled WGS sequence"/>
</dbReference>
<organism evidence="4 6">
    <name type="scientific">Amycolatopsis azurea DSM 43854</name>
    <dbReference type="NCBI Taxonomy" id="1238180"/>
    <lineage>
        <taxon>Bacteria</taxon>
        <taxon>Bacillati</taxon>
        <taxon>Actinomycetota</taxon>
        <taxon>Actinomycetes</taxon>
        <taxon>Pseudonocardiales</taxon>
        <taxon>Pseudonocardiaceae</taxon>
        <taxon>Amycolatopsis</taxon>
    </lineage>
</organism>
<keyword evidence="2 4" id="KW-0067">ATP-binding</keyword>
<feature type="domain" description="ABC transporter" evidence="3">
    <location>
        <begin position="5"/>
        <end position="229"/>
    </location>
</feature>
<dbReference type="EMBL" id="MUXN01000038">
    <property type="protein sequence ID" value="OOC00670.1"/>
    <property type="molecule type" value="Genomic_DNA"/>
</dbReference>
<dbReference type="PROSITE" id="PS50893">
    <property type="entry name" value="ABC_TRANSPORTER_2"/>
    <property type="match status" value="1"/>
</dbReference>
<dbReference type="GO" id="GO:0016887">
    <property type="term" value="F:ATP hydrolysis activity"/>
    <property type="evidence" value="ECO:0007669"/>
    <property type="project" value="InterPro"/>
</dbReference>
<sequence length="297" mass="32344">MTPTISTTGLTRRYGDHLALGEVSVDIEEGKITGLLGRNGAGKSTFLRIVTALEFASTGSVRVFGENPVENERVLRRMVLVREDQQFPDFKVRHALAAASWFYPNWDAELADTLLADFDLPLKRPIKKLSRGMRSALSITIGLAARAELTLLDEPYAGLDAVARQLFYDRLLDDYSNHPRTVLLSTHLIDEVADLLEHVVMIDKGRVVLDAPADDLRGSAATVSGPALAVDDFVAGRRVLHRRKIGSRASVTVADSLDAAAKARAQALHLKLEPLSLQQLMVHTSNGQATTAEEASA</sequence>
<dbReference type="PANTHER" id="PTHR43158">
    <property type="entry name" value="SKFA PEPTIDE EXPORT ATP-BINDING PROTEIN SKFE"/>
    <property type="match status" value="1"/>
</dbReference>
<evidence type="ECO:0000313" key="5">
    <source>
        <dbReference type="EMBL" id="OOC00670.1"/>
    </source>
</evidence>
<dbReference type="PANTHER" id="PTHR43158:SF5">
    <property type="entry name" value="ABC TRANSPORTER, ATP-BINDING PROTEIN"/>
    <property type="match status" value="1"/>
</dbReference>
<dbReference type="Pfam" id="PF00005">
    <property type="entry name" value="ABC_tran"/>
    <property type="match status" value="1"/>
</dbReference>
<dbReference type="PATRIC" id="fig|1238180.3.peg.4803"/>
<dbReference type="InterPro" id="IPR003593">
    <property type="entry name" value="AAA+_ATPase"/>
</dbReference>
<gene>
    <name evidence="5" type="ORF">B0293_41645</name>
    <name evidence="4" type="ORF">C791_4760</name>
</gene>
<reference evidence="4 6" key="1">
    <citation type="submission" date="2012-10" db="EMBL/GenBank/DDBJ databases">
        <title>Genome assembly of Amycolatopsis azurea DSM 43854.</title>
        <authorList>
            <person name="Khatri I."/>
            <person name="Kaur I."/>
            <person name="Subramanian S."/>
            <person name="Mayilraj S."/>
        </authorList>
    </citation>
    <scope>NUCLEOTIDE SEQUENCE [LARGE SCALE GENOMIC DNA]</scope>
    <source>
        <strain evidence="4 6">DSM 43854</strain>
    </source>
</reference>
<dbReference type="GO" id="GO:0005524">
    <property type="term" value="F:ATP binding"/>
    <property type="evidence" value="ECO:0007669"/>
    <property type="project" value="UniProtKB-KW"/>
</dbReference>
<accession>M2PLY4</accession>
<evidence type="ECO:0000313" key="7">
    <source>
        <dbReference type="Proteomes" id="UP000188551"/>
    </source>
</evidence>
<dbReference type="InterPro" id="IPR003439">
    <property type="entry name" value="ABC_transporter-like_ATP-bd"/>
</dbReference>
<dbReference type="OrthoDB" id="9804819at2"/>
<dbReference type="RefSeq" id="WP_005160427.1">
    <property type="nucleotide sequence ID" value="NZ_ANMG01000045.1"/>
</dbReference>